<feature type="non-terminal residue" evidence="9">
    <location>
        <position position="1"/>
    </location>
</feature>
<dbReference type="CDD" id="cd17323">
    <property type="entry name" value="MFS_Tpo1_MDR_like"/>
    <property type="match status" value="1"/>
</dbReference>
<dbReference type="InterPro" id="IPR036259">
    <property type="entry name" value="MFS_trans_sf"/>
</dbReference>
<reference evidence="9 10" key="1">
    <citation type="journal article" date="2018" name="BMC Genomics">
        <title>Genomic evidence for intraspecific hybridization in a clonal and extremely halotolerant yeast.</title>
        <authorList>
            <person name="Gostincar C."/>
            <person name="Stajich J.E."/>
            <person name="Zupancic J."/>
            <person name="Zalar P."/>
            <person name="Gunde-Cimerman N."/>
        </authorList>
    </citation>
    <scope>NUCLEOTIDE SEQUENCE [LARGE SCALE GENOMIC DNA]</scope>
    <source>
        <strain evidence="9 10">EXF-6654</strain>
    </source>
</reference>
<dbReference type="PROSITE" id="PS50850">
    <property type="entry name" value="MFS"/>
    <property type="match status" value="1"/>
</dbReference>
<dbReference type="EMBL" id="QWIK01000024">
    <property type="protein sequence ID" value="RMY15843.1"/>
    <property type="molecule type" value="Genomic_DNA"/>
</dbReference>
<feature type="transmembrane region" description="Helical" evidence="7">
    <location>
        <begin position="704"/>
        <end position="723"/>
    </location>
</feature>
<dbReference type="Pfam" id="PF10198">
    <property type="entry name" value="Ada3"/>
    <property type="match status" value="1"/>
</dbReference>
<feature type="compositionally biased region" description="Acidic residues" evidence="6">
    <location>
        <begin position="466"/>
        <end position="480"/>
    </location>
</feature>
<feature type="compositionally biased region" description="Low complexity" evidence="6">
    <location>
        <begin position="228"/>
        <end position="252"/>
    </location>
</feature>
<evidence type="ECO:0000313" key="10">
    <source>
        <dbReference type="Proteomes" id="UP000282582"/>
    </source>
</evidence>
<feature type="transmembrane region" description="Helical" evidence="7">
    <location>
        <begin position="548"/>
        <end position="567"/>
    </location>
</feature>
<feature type="domain" description="Major facilitator superfamily (MFS) profile" evidence="8">
    <location>
        <begin position="550"/>
        <end position="981"/>
    </location>
</feature>
<dbReference type="GO" id="GO:0022857">
    <property type="term" value="F:transmembrane transporter activity"/>
    <property type="evidence" value="ECO:0007669"/>
    <property type="project" value="InterPro"/>
</dbReference>
<evidence type="ECO:0000256" key="1">
    <source>
        <dbReference type="ARBA" id="ARBA00004141"/>
    </source>
</evidence>
<evidence type="ECO:0000256" key="5">
    <source>
        <dbReference type="ARBA" id="ARBA00023136"/>
    </source>
</evidence>
<evidence type="ECO:0000259" key="8">
    <source>
        <dbReference type="PROSITE" id="PS50850"/>
    </source>
</evidence>
<dbReference type="Gene3D" id="1.20.1250.20">
    <property type="entry name" value="MFS general substrate transporter like domains"/>
    <property type="match status" value="1"/>
</dbReference>
<dbReference type="Pfam" id="PF07690">
    <property type="entry name" value="MFS_1"/>
    <property type="match status" value="1"/>
</dbReference>
<comment type="similarity">
    <text evidence="2">Belongs to the major facilitator superfamily.</text>
</comment>
<keyword evidence="4 7" id="KW-1133">Transmembrane helix</keyword>
<dbReference type="PANTHER" id="PTHR23502">
    <property type="entry name" value="MAJOR FACILITATOR SUPERFAMILY"/>
    <property type="match status" value="1"/>
</dbReference>
<comment type="caution">
    <text evidence="9">The sequence shown here is derived from an EMBL/GenBank/DDBJ whole genome shotgun (WGS) entry which is preliminary data.</text>
</comment>
<feature type="transmembrane region" description="Helical" evidence="7">
    <location>
        <begin position="616"/>
        <end position="635"/>
    </location>
</feature>
<dbReference type="InterPro" id="IPR011701">
    <property type="entry name" value="MFS"/>
</dbReference>
<evidence type="ECO:0000256" key="3">
    <source>
        <dbReference type="ARBA" id="ARBA00022692"/>
    </source>
</evidence>
<feature type="compositionally biased region" description="Basic and acidic residues" evidence="6">
    <location>
        <begin position="376"/>
        <end position="386"/>
    </location>
</feature>
<dbReference type="Proteomes" id="UP000282582">
    <property type="component" value="Unassembled WGS sequence"/>
</dbReference>
<feature type="transmembrane region" description="Helical" evidence="7">
    <location>
        <begin position="819"/>
        <end position="842"/>
    </location>
</feature>
<feature type="transmembrane region" description="Helical" evidence="7">
    <location>
        <begin position="780"/>
        <end position="799"/>
    </location>
</feature>
<accession>A0A3M6ZKU0</accession>
<evidence type="ECO:0000256" key="2">
    <source>
        <dbReference type="ARBA" id="ARBA00008335"/>
    </source>
</evidence>
<feature type="compositionally biased region" description="Low complexity" evidence="6">
    <location>
        <begin position="165"/>
        <end position="182"/>
    </location>
</feature>
<evidence type="ECO:0000313" key="9">
    <source>
        <dbReference type="EMBL" id="RMY15843.1"/>
    </source>
</evidence>
<keyword evidence="5 7" id="KW-0472">Membrane</keyword>
<feature type="transmembrane region" description="Helical" evidence="7">
    <location>
        <begin position="677"/>
        <end position="698"/>
    </location>
</feature>
<keyword evidence="3 7" id="KW-0812">Transmembrane</keyword>
<name>A0A3M6ZKU0_HORWE</name>
<feature type="compositionally biased region" description="Pro residues" evidence="6">
    <location>
        <begin position="195"/>
        <end position="207"/>
    </location>
</feature>
<feature type="compositionally biased region" description="Basic and acidic residues" evidence="6">
    <location>
        <begin position="86"/>
        <end position="99"/>
    </location>
</feature>
<dbReference type="AlphaFoldDB" id="A0A3M6ZKU0"/>
<dbReference type="InterPro" id="IPR020846">
    <property type="entry name" value="MFS_dom"/>
</dbReference>
<feature type="transmembrane region" description="Helical" evidence="7">
    <location>
        <begin position="956"/>
        <end position="977"/>
    </location>
</feature>
<evidence type="ECO:0000256" key="7">
    <source>
        <dbReference type="SAM" id="Phobius"/>
    </source>
</evidence>
<feature type="transmembrane region" description="Helical" evidence="7">
    <location>
        <begin position="587"/>
        <end position="604"/>
    </location>
</feature>
<feature type="transmembrane region" description="Helical" evidence="7">
    <location>
        <begin position="928"/>
        <end position="950"/>
    </location>
</feature>
<dbReference type="VEuPathDB" id="FungiDB:BTJ68_00628"/>
<organism evidence="9 10">
    <name type="scientific">Hortaea werneckii</name>
    <name type="common">Black yeast</name>
    <name type="synonym">Cladosporium werneckii</name>
    <dbReference type="NCBI Taxonomy" id="91943"/>
    <lineage>
        <taxon>Eukaryota</taxon>
        <taxon>Fungi</taxon>
        <taxon>Dikarya</taxon>
        <taxon>Ascomycota</taxon>
        <taxon>Pezizomycotina</taxon>
        <taxon>Dothideomycetes</taxon>
        <taxon>Dothideomycetidae</taxon>
        <taxon>Mycosphaerellales</taxon>
        <taxon>Teratosphaeriaceae</taxon>
        <taxon>Hortaea</taxon>
    </lineage>
</organism>
<dbReference type="SUPFAM" id="SSF103473">
    <property type="entry name" value="MFS general substrate transporter"/>
    <property type="match status" value="1"/>
</dbReference>
<feature type="transmembrane region" description="Helical" evidence="7">
    <location>
        <begin position="895"/>
        <end position="916"/>
    </location>
</feature>
<evidence type="ECO:0000256" key="4">
    <source>
        <dbReference type="ARBA" id="ARBA00022989"/>
    </source>
</evidence>
<dbReference type="GO" id="GO:0005886">
    <property type="term" value="C:plasma membrane"/>
    <property type="evidence" value="ECO:0007669"/>
    <property type="project" value="TreeGrafter"/>
</dbReference>
<protein>
    <recommendedName>
        <fullName evidence="8">Major facilitator superfamily (MFS) profile domain-containing protein</fullName>
    </recommendedName>
</protein>
<feature type="compositionally biased region" description="Acidic residues" evidence="6">
    <location>
        <begin position="101"/>
        <end position="111"/>
    </location>
</feature>
<comment type="subcellular location">
    <subcellularLocation>
        <location evidence="1">Membrane</location>
        <topology evidence="1">Multi-pass membrane protein</topology>
    </subcellularLocation>
</comment>
<feature type="transmembrane region" description="Helical" evidence="7">
    <location>
        <begin position="863"/>
        <end position="883"/>
    </location>
</feature>
<dbReference type="FunFam" id="1.20.1250.20:FF:000082">
    <property type="entry name" value="MFS multidrug transporter, putative"/>
    <property type="match status" value="1"/>
</dbReference>
<dbReference type="PANTHER" id="PTHR23502:SF47">
    <property type="entry name" value="MAJOR FACILITATOR SUPERFAMILY (MFS) PROFILE DOMAIN-CONTAINING PROTEIN-RELATED"/>
    <property type="match status" value="1"/>
</dbReference>
<feature type="region of interest" description="Disordered" evidence="6">
    <location>
        <begin position="76"/>
        <end position="260"/>
    </location>
</feature>
<sequence length="992" mass="108298">DPPDADFSNAKPANQVNFGTFQTYAEPFIRPYTEEDVAFLKDSIATSQPNASGDRDLAFVIPARGTRGYKEVWAAEDGLTGVEPPARQEKGRNEPRGGMEEMGDDVGDTDEVSMGPVMNRLLSLVRPQPGAGRKKGGGQQGEGGGAEDEEGDITMTDGVEDPTSSQQAGAGADDLQQQSASSKPVTALPSDLLPRPLPGSTHPPPVQPDYESLEQRALQELKYIGFLSPSESNPSSSSNNNSTSTSTNPTNPANYETREDDEVAARLRTLQHELRRISHLNNLRKSRVLELAEERMAMQEYSNIADDLDNQVNAAYLKRNRSLTKPSSSKKHQAAAARLAGQKGVAVAGGAAGAGGRGVSEGVKALMQKREDWIGMQEGREDREQEWVAAESSDDNKTDLEKNGSGQEDGPADDSLSRGGQPGDADPSIDPSLPQEGERTMQKDQRPDNFREEAEEATNNRRHANEEDDDNDDDDDDDDDYELAQQRTALSRMTTQHSTGTALGNVLTGINVRKRSTKEGGDGNVFVVGYEGPDDPNDPHNWPLSRRIPCTFLVAGIGCVVGIASAIESSALKPAADEFGVAEVVESMATGLFLIGFGAGSLFAGPISETVGRNPVYICTLAIYMCFLVGCGLAPNIGGQLAMRFIAGCFASTPLTCAGGTISDLWSPLERVFSFPIFANAAFTGPLLGPVMGGYIVMFLDWRWVEWITLIASGLVLTIVVLFQPETYPPILLKWKAQHLRELTGDERYRSEMEIRQQTFLHRLQRALWRPFLLTSREPIIILIALYLTVIYIVLFGFLDGYPYIFTDVYGINEGLTGLCFLGIIIGLFGATALVPIIYKWAKRDLQKIQEQGGDRLPPEFRLWYSMLGGSVAIPISLFWMGWTDYPHISIWSPLAASVLFGYGILCVFITCYQYIIDAYEAFAASALASITLIRYAASGGMVIVSVPFYENMGVHYTLTILACLSALLVPVPYVFYKYGPWIRSHSRYAVA</sequence>
<feature type="compositionally biased region" description="Basic and acidic residues" evidence="6">
    <location>
        <begin position="436"/>
        <end position="452"/>
    </location>
</feature>
<feature type="region of interest" description="Disordered" evidence="6">
    <location>
        <begin position="376"/>
        <end position="480"/>
    </location>
</feature>
<proteinExistence type="inferred from homology"/>
<gene>
    <name evidence="9" type="ORF">D0868_00651</name>
</gene>
<evidence type="ECO:0000256" key="6">
    <source>
        <dbReference type="SAM" id="MobiDB-lite"/>
    </source>
</evidence>
<dbReference type="InterPro" id="IPR019340">
    <property type="entry name" value="Histone_AcTrfase_su3"/>
</dbReference>